<dbReference type="InterPro" id="IPR009057">
    <property type="entry name" value="Homeodomain-like_sf"/>
</dbReference>
<reference evidence="1" key="1">
    <citation type="submission" date="2018-05" db="EMBL/GenBank/DDBJ databases">
        <authorList>
            <person name="Lanie J.A."/>
            <person name="Ng W.-L."/>
            <person name="Kazmierczak K.M."/>
            <person name="Andrzejewski T.M."/>
            <person name="Davidsen T.M."/>
            <person name="Wayne K.J."/>
            <person name="Tettelin H."/>
            <person name="Glass J.I."/>
            <person name="Rusch D."/>
            <person name="Podicherti R."/>
            <person name="Tsui H.-C.T."/>
            <person name="Winkler M.E."/>
        </authorList>
    </citation>
    <scope>NUCLEOTIDE SEQUENCE</scope>
</reference>
<dbReference type="Gene3D" id="1.10.357.10">
    <property type="entry name" value="Tetracycline Repressor, domain 2"/>
    <property type="match status" value="1"/>
</dbReference>
<dbReference type="EMBL" id="UINC01004296">
    <property type="protein sequence ID" value="SVA13275.1"/>
    <property type="molecule type" value="Genomic_DNA"/>
</dbReference>
<organism evidence="1">
    <name type="scientific">marine metagenome</name>
    <dbReference type="NCBI Taxonomy" id="408172"/>
    <lineage>
        <taxon>unclassified sequences</taxon>
        <taxon>metagenomes</taxon>
        <taxon>ecological metagenomes</taxon>
    </lineage>
</organism>
<sequence>MDPATEVADRLRAVPAPRPVMTRATERGLTERQRDLLDQLGDLFDGGFAHLTMADIAARLNCSLRTLYGLAPSRDELVLTVVDRNLWKVGRSAMGAVETDMVPLEAITTYLRAANVAVANTTEAFARDL</sequence>
<proteinExistence type="predicted"/>
<feature type="non-terminal residue" evidence="1">
    <location>
        <position position="129"/>
    </location>
</feature>
<evidence type="ECO:0000313" key="1">
    <source>
        <dbReference type="EMBL" id="SVA13275.1"/>
    </source>
</evidence>
<name>A0A381TAT6_9ZZZZ</name>
<accession>A0A381TAT6</accession>
<dbReference type="AlphaFoldDB" id="A0A381TAT6"/>
<dbReference type="SUPFAM" id="SSF46689">
    <property type="entry name" value="Homeodomain-like"/>
    <property type="match status" value="1"/>
</dbReference>
<protein>
    <submittedName>
        <fullName evidence="1">Uncharacterized protein</fullName>
    </submittedName>
</protein>
<gene>
    <name evidence="1" type="ORF">METZ01_LOCUS66129</name>
</gene>